<feature type="region of interest" description="Disordered" evidence="1">
    <location>
        <begin position="119"/>
        <end position="165"/>
    </location>
</feature>
<evidence type="ECO:0000256" key="1">
    <source>
        <dbReference type="SAM" id="MobiDB-lite"/>
    </source>
</evidence>
<sequence>MSDEQVARYRRFRDEVTVAELEQFFWLAPRARMVVADKRRPATNLGWAVEWGTVRMLGTVLADAPLKVPDEVVAFAAEQVGMDAACAPEYPNRPKTAYEHAWEIRDLLGLAENCWSDPFDDLTPPGRSEPRSGQVAPQEPSHSHHTIRPPTGNQNTPPWTLPATTTLAAVDI</sequence>
<evidence type="ECO:0000313" key="4">
    <source>
        <dbReference type="Proteomes" id="UP001596074"/>
    </source>
</evidence>
<reference evidence="4" key="1">
    <citation type="journal article" date="2019" name="Int. J. Syst. Evol. Microbiol.">
        <title>The Global Catalogue of Microorganisms (GCM) 10K type strain sequencing project: providing services to taxonomists for standard genome sequencing and annotation.</title>
        <authorList>
            <consortium name="The Broad Institute Genomics Platform"/>
            <consortium name="The Broad Institute Genome Sequencing Center for Infectious Disease"/>
            <person name="Wu L."/>
            <person name="Ma J."/>
        </authorList>
    </citation>
    <scope>NUCLEOTIDE SEQUENCE [LARGE SCALE GENOMIC DNA]</scope>
    <source>
        <strain evidence="4">KCTC 42087</strain>
    </source>
</reference>
<comment type="caution">
    <text evidence="3">The sequence shown here is derived from an EMBL/GenBank/DDBJ whole genome shotgun (WGS) entry which is preliminary data.</text>
</comment>
<accession>A0ABW0ZZE4</accession>
<gene>
    <name evidence="3" type="ORF">ACFPZN_20780</name>
</gene>
<protein>
    <submittedName>
        <fullName evidence="3">DUF4158 domain-containing protein</fullName>
    </submittedName>
</protein>
<dbReference type="EMBL" id="JBHSON010000028">
    <property type="protein sequence ID" value="MFC5748072.1"/>
    <property type="molecule type" value="Genomic_DNA"/>
</dbReference>
<proteinExistence type="predicted"/>
<name>A0ABW0ZZE4_9ACTN</name>
<dbReference type="Pfam" id="PF13700">
    <property type="entry name" value="DUF4158"/>
    <property type="match status" value="1"/>
</dbReference>
<evidence type="ECO:0000259" key="2">
    <source>
        <dbReference type="Pfam" id="PF13700"/>
    </source>
</evidence>
<feature type="domain" description="DUF4158" evidence="2">
    <location>
        <begin position="1"/>
        <end position="111"/>
    </location>
</feature>
<dbReference type="InterPro" id="IPR025296">
    <property type="entry name" value="DUF4158"/>
</dbReference>
<evidence type="ECO:0000313" key="3">
    <source>
        <dbReference type="EMBL" id="MFC5748072.1"/>
    </source>
</evidence>
<dbReference type="Proteomes" id="UP001596074">
    <property type="component" value="Unassembled WGS sequence"/>
</dbReference>
<feature type="compositionally biased region" description="Low complexity" evidence="1">
    <location>
        <begin position="156"/>
        <end position="165"/>
    </location>
</feature>
<organism evidence="3 4">
    <name type="scientific">Actinomadura rugatobispora</name>
    <dbReference type="NCBI Taxonomy" id="1994"/>
    <lineage>
        <taxon>Bacteria</taxon>
        <taxon>Bacillati</taxon>
        <taxon>Actinomycetota</taxon>
        <taxon>Actinomycetes</taxon>
        <taxon>Streptosporangiales</taxon>
        <taxon>Thermomonosporaceae</taxon>
        <taxon>Actinomadura</taxon>
    </lineage>
</organism>
<dbReference type="RefSeq" id="WP_378283780.1">
    <property type="nucleotide sequence ID" value="NZ_JBHSON010000028.1"/>
</dbReference>
<keyword evidence="4" id="KW-1185">Reference proteome</keyword>